<keyword evidence="9" id="KW-0472">Membrane</keyword>
<dbReference type="AlphaFoldDB" id="A0A3S1BU42"/>
<dbReference type="GO" id="GO:0007229">
    <property type="term" value="P:integrin-mediated signaling pathway"/>
    <property type="evidence" value="ECO:0007669"/>
    <property type="project" value="UniProtKB-KW"/>
</dbReference>
<sequence>MDTGRGITRACLVFLTLYLCAAVSVTGCPDGPNATCCACVSSPGCSWFTPPDAQPYCSSSPYVLGGLPAWAQGGSGVTPSQPSEVTLHINKPFNLGGRRQTLITPQAATVRLAVGVRHQFFLRLSARSARTRLIVRGPAQTSAGHVEFGLRPADSDSCSRGLREFTPVRRGGRRGGGVGRAGSRRRGVVYRTAAARSIPLNRYTRQAGAAGGQGGGHPTRRVYSCLGDGPRVVHDLLLELDVMRCMARNFTVTVTAIDSRVRSRPLRVQVQSLCDCPGCSSGHASDDDTPDTSPSPAVPSPDCDMVDRCGGANVTDILSPQARLCLRRAVNDVCVSEGDASGAIPAGQACSGRGTCVCGECACAPRHELFQSERYSGTRCECDNYSCPYASGMMCGGPSRGRCQCGQCVCHADWTGQACEVSLSLEGCQSGGSVCSGRGMCVSGACECPMPYTGQFCECDDQACPSD</sequence>
<feature type="signal peptide" evidence="13">
    <location>
        <begin position="1"/>
        <end position="22"/>
    </location>
</feature>
<feature type="region of interest" description="Disordered" evidence="12">
    <location>
        <begin position="281"/>
        <end position="300"/>
    </location>
</feature>
<evidence type="ECO:0000256" key="5">
    <source>
        <dbReference type="ARBA" id="ARBA00022729"/>
    </source>
</evidence>
<keyword evidence="4" id="KW-0812">Transmembrane</keyword>
<comment type="caution">
    <text evidence="15">The sequence shown here is derived from an EMBL/GenBank/DDBJ whole genome shotgun (WGS) entry which is preliminary data.</text>
</comment>
<evidence type="ECO:0000256" key="11">
    <source>
        <dbReference type="ARBA" id="ARBA00023180"/>
    </source>
</evidence>
<protein>
    <recommendedName>
        <fullName evidence="14">EGF-like domain-containing protein</fullName>
    </recommendedName>
</protein>
<keyword evidence="11" id="KW-0325">Glycoprotein</keyword>
<dbReference type="GO" id="GO:0005178">
    <property type="term" value="F:integrin binding"/>
    <property type="evidence" value="ECO:0007669"/>
    <property type="project" value="TreeGrafter"/>
</dbReference>
<evidence type="ECO:0000256" key="2">
    <source>
        <dbReference type="ARBA" id="ARBA00007449"/>
    </source>
</evidence>
<keyword evidence="10" id="KW-1015">Disulfide bond</keyword>
<keyword evidence="7" id="KW-1133">Transmembrane helix</keyword>
<evidence type="ECO:0000313" key="16">
    <source>
        <dbReference type="Proteomes" id="UP000271974"/>
    </source>
</evidence>
<dbReference type="GO" id="GO:0098609">
    <property type="term" value="P:cell-cell adhesion"/>
    <property type="evidence" value="ECO:0007669"/>
    <property type="project" value="TreeGrafter"/>
</dbReference>
<dbReference type="GO" id="GO:0005925">
    <property type="term" value="C:focal adhesion"/>
    <property type="evidence" value="ECO:0007669"/>
    <property type="project" value="TreeGrafter"/>
</dbReference>
<dbReference type="STRING" id="188477.A0A3S1BU42"/>
<gene>
    <name evidence="15" type="ORF">EGW08_003464</name>
</gene>
<dbReference type="InterPro" id="IPR000742">
    <property type="entry name" value="EGF"/>
</dbReference>
<dbReference type="GO" id="GO:0033627">
    <property type="term" value="P:cell adhesion mediated by integrin"/>
    <property type="evidence" value="ECO:0007669"/>
    <property type="project" value="TreeGrafter"/>
</dbReference>
<evidence type="ECO:0000256" key="12">
    <source>
        <dbReference type="SAM" id="MobiDB-lite"/>
    </source>
</evidence>
<feature type="chain" id="PRO_5018586347" description="EGF-like domain-containing protein" evidence="13">
    <location>
        <begin position="23"/>
        <end position="467"/>
    </location>
</feature>
<evidence type="ECO:0000256" key="7">
    <source>
        <dbReference type="ARBA" id="ARBA00022989"/>
    </source>
</evidence>
<dbReference type="PROSITE" id="PS00243">
    <property type="entry name" value="I_EGF_1"/>
    <property type="match status" value="1"/>
</dbReference>
<comment type="subcellular location">
    <subcellularLocation>
        <location evidence="1">Cell membrane</location>
        <topology evidence="1">Single-pass type I membrane protein</topology>
    </subcellularLocation>
</comment>
<dbReference type="EMBL" id="RQTK01000074">
    <property type="protein sequence ID" value="RUS88747.1"/>
    <property type="molecule type" value="Genomic_DNA"/>
</dbReference>
<evidence type="ECO:0000256" key="3">
    <source>
        <dbReference type="ARBA" id="ARBA00022475"/>
    </source>
</evidence>
<dbReference type="InterPro" id="IPR057243">
    <property type="entry name" value="Integrin_I-EGF_CS"/>
</dbReference>
<dbReference type="PROSITE" id="PS51257">
    <property type="entry name" value="PROKAR_LIPOPROTEIN"/>
    <property type="match status" value="1"/>
</dbReference>
<dbReference type="SUPFAM" id="SSF57196">
    <property type="entry name" value="EGF/Laminin"/>
    <property type="match status" value="1"/>
</dbReference>
<keyword evidence="8" id="KW-0401">Integrin</keyword>
<dbReference type="GO" id="GO:0008305">
    <property type="term" value="C:integrin complex"/>
    <property type="evidence" value="ECO:0007669"/>
    <property type="project" value="TreeGrafter"/>
</dbReference>
<dbReference type="OrthoDB" id="410592at2759"/>
<keyword evidence="5 13" id="KW-0732">Signal</keyword>
<keyword evidence="16" id="KW-1185">Reference proteome</keyword>
<evidence type="ECO:0000256" key="4">
    <source>
        <dbReference type="ARBA" id="ARBA00022692"/>
    </source>
</evidence>
<dbReference type="InterPro" id="IPR015812">
    <property type="entry name" value="Integrin_bsu"/>
</dbReference>
<dbReference type="GO" id="GO:0007160">
    <property type="term" value="P:cell-matrix adhesion"/>
    <property type="evidence" value="ECO:0007669"/>
    <property type="project" value="TreeGrafter"/>
</dbReference>
<evidence type="ECO:0000256" key="8">
    <source>
        <dbReference type="ARBA" id="ARBA00023037"/>
    </source>
</evidence>
<evidence type="ECO:0000256" key="13">
    <source>
        <dbReference type="SAM" id="SignalP"/>
    </source>
</evidence>
<reference evidence="15 16" key="1">
    <citation type="submission" date="2019-01" db="EMBL/GenBank/DDBJ databases">
        <title>A draft genome assembly of the solar-powered sea slug Elysia chlorotica.</title>
        <authorList>
            <person name="Cai H."/>
            <person name="Li Q."/>
            <person name="Fang X."/>
            <person name="Li J."/>
            <person name="Curtis N.E."/>
            <person name="Altenburger A."/>
            <person name="Shibata T."/>
            <person name="Feng M."/>
            <person name="Maeda T."/>
            <person name="Schwartz J.A."/>
            <person name="Shigenobu S."/>
            <person name="Lundholm N."/>
            <person name="Nishiyama T."/>
            <person name="Yang H."/>
            <person name="Hasebe M."/>
            <person name="Li S."/>
            <person name="Pierce S.K."/>
            <person name="Wang J."/>
        </authorList>
    </citation>
    <scope>NUCLEOTIDE SEQUENCE [LARGE SCALE GENOMIC DNA]</scope>
    <source>
        <strain evidence="15">EC2010</strain>
        <tissue evidence="15">Whole organism of an adult</tissue>
    </source>
</reference>
<proteinExistence type="inferred from homology"/>
<evidence type="ECO:0000256" key="6">
    <source>
        <dbReference type="ARBA" id="ARBA00022737"/>
    </source>
</evidence>
<dbReference type="PROSITE" id="PS00022">
    <property type="entry name" value="EGF_1"/>
    <property type="match status" value="1"/>
</dbReference>
<dbReference type="PANTHER" id="PTHR10082:SF60">
    <property type="entry name" value="INTEGRIN BETA-PS"/>
    <property type="match status" value="1"/>
</dbReference>
<evidence type="ECO:0000256" key="10">
    <source>
        <dbReference type="ARBA" id="ARBA00023157"/>
    </source>
</evidence>
<dbReference type="GO" id="GO:0016477">
    <property type="term" value="P:cell migration"/>
    <property type="evidence" value="ECO:0007669"/>
    <property type="project" value="TreeGrafter"/>
</dbReference>
<dbReference type="PROSITE" id="PS52047">
    <property type="entry name" value="I_EGF_2"/>
    <property type="match status" value="1"/>
</dbReference>
<dbReference type="Gene3D" id="2.10.25.10">
    <property type="entry name" value="Laminin"/>
    <property type="match status" value="3"/>
</dbReference>
<dbReference type="PANTHER" id="PTHR10082">
    <property type="entry name" value="INTEGRIN BETA SUBUNIT"/>
    <property type="match status" value="1"/>
</dbReference>
<evidence type="ECO:0000313" key="15">
    <source>
        <dbReference type="EMBL" id="RUS88747.1"/>
    </source>
</evidence>
<dbReference type="Proteomes" id="UP000271974">
    <property type="component" value="Unassembled WGS sequence"/>
</dbReference>
<dbReference type="InterPro" id="IPR057073">
    <property type="entry name" value="EGF_integrin_2"/>
</dbReference>
<keyword evidence="3" id="KW-1003">Cell membrane</keyword>
<name>A0A3S1BU42_ELYCH</name>
<keyword evidence="6" id="KW-0677">Repeat</keyword>
<evidence type="ECO:0000256" key="9">
    <source>
        <dbReference type="ARBA" id="ARBA00023136"/>
    </source>
</evidence>
<dbReference type="GO" id="GO:0009986">
    <property type="term" value="C:cell surface"/>
    <property type="evidence" value="ECO:0007669"/>
    <property type="project" value="TreeGrafter"/>
</dbReference>
<organism evidence="15 16">
    <name type="scientific">Elysia chlorotica</name>
    <name type="common">Eastern emerald elysia</name>
    <name type="synonym">Sea slug</name>
    <dbReference type="NCBI Taxonomy" id="188477"/>
    <lineage>
        <taxon>Eukaryota</taxon>
        <taxon>Metazoa</taxon>
        <taxon>Spiralia</taxon>
        <taxon>Lophotrochozoa</taxon>
        <taxon>Mollusca</taxon>
        <taxon>Gastropoda</taxon>
        <taxon>Heterobranchia</taxon>
        <taxon>Euthyneura</taxon>
        <taxon>Panpulmonata</taxon>
        <taxon>Sacoglossa</taxon>
        <taxon>Placobranchoidea</taxon>
        <taxon>Plakobranchidae</taxon>
        <taxon>Elysia</taxon>
    </lineage>
</organism>
<feature type="domain" description="EGF-like" evidence="14">
    <location>
        <begin position="446"/>
        <end position="457"/>
    </location>
</feature>
<evidence type="ECO:0000259" key="14">
    <source>
        <dbReference type="PROSITE" id="PS00022"/>
    </source>
</evidence>
<dbReference type="FunFam" id="2.10.25.10:FF:000098">
    <property type="entry name" value="Integrin beta"/>
    <property type="match status" value="1"/>
</dbReference>
<dbReference type="Pfam" id="PF23105">
    <property type="entry name" value="EGF_integrin"/>
    <property type="match status" value="1"/>
</dbReference>
<evidence type="ECO:0000256" key="1">
    <source>
        <dbReference type="ARBA" id="ARBA00004251"/>
    </source>
</evidence>
<accession>A0A3S1BU42</accession>
<comment type="similarity">
    <text evidence="2">Belongs to the integrin beta chain family.</text>
</comment>